<dbReference type="AlphaFoldDB" id="A0A077ZRG7"/>
<reference evidence="2 3" key="1">
    <citation type="submission" date="2014-06" db="EMBL/GenBank/DDBJ databases">
        <authorList>
            <person name="Swart Estienne"/>
        </authorList>
    </citation>
    <scope>NUCLEOTIDE SEQUENCE [LARGE SCALE GENOMIC DNA]</scope>
    <source>
        <strain evidence="2 3">130c</strain>
    </source>
</reference>
<sequence length="392" mass="44748">MPQTFMDNDLKTMFEDARKQIRKKVEQENQFSNKKHSNSFLTAGNNNNPDLTSNSKDTSYRLSSSYLPPSALNYHSRDNSKLSGTAPLTNNSKITNYAQSSNKTYQCQNQDQMPGHSINIRDYMELKQNNQTNFRQTKIDMLKSELKSMLGSSGDGKQQNIDHIHQTQQSAFSRDRGHSTSNLHQNSCFPLGLNGQAFSTMNHQLKDSSKILVSQLISPQHEQKSILSHTPNRMSINSQEGQRLRETSLQGINSRTPSRPFNQMINFSTNSYQTSKTPTRKTLQNLEHTPDGYPLVTNSQDGTAYYEKGPSAEFRQVLQYGQDIESMLSKEEIYKIQNALLEAREEQLARLPYSYVQELQRLADIIQKTLGQRQEFGFGFLNDNGQSQTNYQ</sequence>
<dbReference type="EMBL" id="CCKQ01000832">
    <property type="protein sequence ID" value="CDW71930.1"/>
    <property type="molecule type" value="Genomic_DNA"/>
</dbReference>
<evidence type="ECO:0000313" key="2">
    <source>
        <dbReference type="EMBL" id="CDW71930.1"/>
    </source>
</evidence>
<feature type="compositionally biased region" description="Low complexity" evidence="1">
    <location>
        <begin position="60"/>
        <end position="70"/>
    </location>
</feature>
<gene>
    <name evidence="2" type="primary">Contig15812.g16854</name>
    <name evidence="2" type="ORF">STYLEM_881</name>
</gene>
<protein>
    <submittedName>
        <fullName evidence="2">Uncharacterized protein</fullName>
    </submittedName>
</protein>
<feature type="region of interest" description="Disordered" evidence="1">
    <location>
        <begin position="25"/>
        <end position="91"/>
    </location>
</feature>
<accession>A0A077ZRG7</accession>
<name>A0A077ZRG7_STYLE</name>
<feature type="compositionally biased region" description="Polar residues" evidence="1">
    <location>
        <begin position="81"/>
        <end position="91"/>
    </location>
</feature>
<organism evidence="2 3">
    <name type="scientific">Stylonychia lemnae</name>
    <name type="common">Ciliate</name>
    <dbReference type="NCBI Taxonomy" id="5949"/>
    <lineage>
        <taxon>Eukaryota</taxon>
        <taxon>Sar</taxon>
        <taxon>Alveolata</taxon>
        <taxon>Ciliophora</taxon>
        <taxon>Intramacronucleata</taxon>
        <taxon>Spirotrichea</taxon>
        <taxon>Stichotrichia</taxon>
        <taxon>Sporadotrichida</taxon>
        <taxon>Oxytrichidae</taxon>
        <taxon>Stylonychinae</taxon>
        <taxon>Stylonychia</taxon>
    </lineage>
</organism>
<dbReference type="Proteomes" id="UP000039865">
    <property type="component" value="Unassembled WGS sequence"/>
</dbReference>
<feature type="compositionally biased region" description="Polar residues" evidence="1">
    <location>
        <begin position="28"/>
        <end position="57"/>
    </location>
</feature>
<evidence type="ECO:0000256" key="1">
    <source>
        <dbReference type="SAM" id="MobiDB-lite"/>
    </source>
</evidence>
<dbReference type="InParanoid" id="A0A077ZRG7"/>
<evidence type="ECO:0000313" key="3">
    <source>
        <dbReference type="Proteomes" id="UP000039865"/>
    </source>
</evidence>
<keyword evidence="3" id="KW-1185">Reference proteome</keyword>
<proteinExistence type="predicted"/>